<dbReference type="InterPro" id="IPR029057">
    <property type="entry name" value="PRTase-like"/>
</dbReference>
<sequence length="261" mass="30072">MEHILRKLRSIVNQISPDGLHWRQAAQSLMTELPFECPFCRCSCVWPDRCCGPCANELPWNRQACRRCAHPLQRSADHCLACPPHNWDIAYSACYYRLEIRWALSNLKQSERLDLGALLGQLLEQYLSAQRVGSLPDAIIPIPISRRRFRERGFNQVEAILKGMTWRYRNRVQPLLRVSSSANVKGRNATQRWRRDNPFEATQTVPERIAIVDDIHTTGSTLSRATETLRDAGAKYVEVWTVARTPRPGYGDCYWLSNADY</sequence>
<name>A0A3M0AAZ1_9GAMM</name>
<dbReference type="PANTHER" id="PTHR47505:SF1">
    <property type="entry name" value="DNA UTILIZATION PROTEIN YHGH"/>
    <property type="match status" value="1"/>
</dbReference>
<dbReference type="EMBL" id="REFJ01000001">
    <property type="protein sequence ID" value="RMA82333.1"/>
    <property type="molecule type" value="Genomic_DNA"/>
</dbReference>
<gene>
    <name evidence="2" type="ORF">DFR27_0282</name>
</gene>
<evidence type="ECO:0000313" key="2">
    <source>
        <dbReference type="EMBL" id="RMA82333.1"/>
    </source>
</evidence>
<dbReference type="InterPro" id="IPR000836">
    <property type="entry name" value="PRTase_dom"/>
</dbReference>
<accession>A0A3M0AAZ1</accession>
<dbReference type="RefSeq" id="WP_121875671.1">
    <property type="nucleotide sequence ID" value="NZ_REFJ01000001.1"/>
</dbReference>
<keyword evidence="3" id="KW-1185">Reference proteome</keyword>
<comment type="similarity">
    <text evidence="1">Belongs to the ComF/GntX family.</text>
</comment>
<evidence type="ECO:0000313" key="3">
    <source>
        <dbReference type="Proteomes" id="UP000267187"/>
    </source>
</evidence>
<dbReference type="PANTHER" id="PTHR47505">
    <property type="entry name" value="DNA UTILIZATION PROTEIN YHGH"/>
    <property type="match status" value="1"/>
</dbReference>
<evidence type="ECO:0000256" key="1">
    <source>
        <dbReference type="ARBA" id="ARBA00008007"/>
    </source>
</evidence>
<organism evidence="2 3">
    <name type="scientific">Umboniibacter marinipuniceus</name>
    <dbReference type="NCBI Taxonomy" id="569599"/>
    <lineage>
        <taxon>Bacteria</taxon>
        <taxon>Pseudomonadati</taxon>
        <taxon>Pseudomonadota</taxon>
        <taxon>Gammaproteobacteria</taxon>
        <taxon>Cellvibrionales</taxon>
        <taxon>Cellvibrionaceae</taxon>
        <taxon>Umboniibacter</taxon>
    </lineage>
</organism>
<dbReference type="SUPFAM" id="SSF53271">
    <property type="entry name" value="PRTase-like"/>
    <property type="match status" value="1"/>
</dbReference>
<dbReference type="CDD" id="cd06223">
    <property type="entry name" value="PRTases_typeI"/>
    <property type="match status" value="1"/>
</dbReference>
<dbReference type="AlphaFoldDB" id="A0A3M0AAZ1"/>
<proteinExistence type="inferred from homology"/>
<dbReference type="OrthoDB" id="9793412at2"/>
<comment type="caution">
    <text evidence="2">The sequence shown here is derived from an EMBL/GenBank/DDBJ whole genome shotgun (WGS) entry which is preliminary data.</text>
</comment>
<dbReference type="Gene3D" id="3.40.50.2020">
    <property type="match status" value="1"/>
</dbReference>
<protein>
    <submittedName>
        <fullName evidence="2">ComF family protein</fullName>
    </submittedName>
</protein>
<dbReference type="InterPro" id="IPR051910">
    <property type="entry name" value="ComF/GntX_DNA_util-trans"/>
</dbReference>
<reference evidence="2 3" key="1">
    <citation type="submission" date="2018-10" db="EMBL/GenBank/DDBJ databases">
        <title>Genomic Encyclopedia of Type Strains, Phase IV (KMG-IV): sequencing the most valuable type-strain genomes for metagenomic binning, comparative biology and taxonomic classification.</title>
        <authorList>
            <person name="Goeker M."/>
        </authorList>
    </citation>
    <scope>NUCLEOTIDE SEQUENCE [LARGE SCALE GENOMIC DNA]</scope>
    <source>
        <strain evidence="2 3">DSM 25080</strain>
    </source>
</reference>
<dbReference type="Proteomes" id="UP000267187">
    <property type="component" value="Unassembled WGS sequence"/>
</dbReference>